<evidence type="ECO:0000313" key="2">
    <source>
        <dbReference type="EnsemblPlants" id="PAC:32923416.CDS.1"/>
    </source>
</evidence>
<keyword evidence="3" id="KW-1185">Reference proteome</keyword>
<reference evidence="1 3" key="2">
    <citation type="journal article" date="2018" name="Plant J.">
        <title>The Physcomitrella patens chromosome-scale assembly reveals moss genome structure and evolution.</title>
        <authorList>
            <person name="Lang D."/>
            <person name="Ullrich K.K."/>
            <person name="Murat F."/>
            <person name="Fuchs J."/>
            <person name="Jenkins J."/>
            <person name="Haas F.B."/>
            <person name="Piednoel M."/>
            <person name="Gundlach H."/>
            <person name="Van Bel M."/>
            <person name="Meyberg R."/>
            <person name="Vives C."/>
            <person name="Morata J."/>
            <person name="Symeonidi A."/>
            <person name="Hiss M."/>
            <person name="Muchero W."/>
            <person name="Kamisugi Y."/>
            <person name="Saleh O."/>
            <person name="Blanc G."/>
            <person name="Decker E.L."/>
            <person name="van Gessel N."/>
            <person name="Grimwood J."/>
            <person name="Hayes R.D."/>
            <person name="Graham S.W."/>
            <person name="Gunter L.E."/>
            <person name="McDaniel S.F."/>
            <person name="Hoernstein S.N.W."/>
            <person name="Larsson A."/>
            <person name="Li F.W."/>
            <person name="Perroud P.F."/>
            <person name="Phillips J."/>
            <person name="Ranjan P."/>
            <person name="Rokshar D.S."/>
            <person name="Rothfels C.J."/>
            <person name="Schneider L."/>
            <person name="Shu S."/>
            <person name="Stevenson D.W."/>
            <person name="Thummler F."/>
            <person name="Tillich M."/>
            <person name="Villarreal Aguilar J.C."/>
            <person name="Widiez T."/>
            <person name="Wong G.K."/>
            <person name="Wymore A."/>
            <person name="Zhang Y."/>
            <person name="Zimmer A.D."/>
            <person name="Quatrano R.S."/>
            <person name="Mayer K.F.X."/>
            <person name="Goodstein D."/>
            <person name="Casacuberta J.M."/>
            <person name="Vandepoele K."/>
            <person name="Reski R."/>
            <person name="Cuming A.C."/>
            <person name="Tuskan G.A."/>
            <person name="Maumus F."/>
            <person name="Salse J."/>
            <person name="Schmutz J."/>
            <person name="Rensing S.A."/>
        </authorList>
    </citation>
    <scope>NUCLEOTIDE SEQUENCE [LARGE SCALE GENOMIC DNA]</scope>
    <source>
        <strain evidence="2 3">cv. Gransden 2004</strain>
    </source>
</reference>
<organism evidence="1">
    <name type="scientific">Physcomitrium patens</name>
    <name type="common">Spreading-leaved earth moss</name>
    <name type="synonym">Physcomitrella patens</name>
    <dbReference type="NCBI Taxonomy" id="3218"/>
    <lineage>
        <taxon>Eukaryota</taxon>
        <taxon>Viridiplantae</taxon>
        <taxon>Streptophyta</taxon>
        <taxon>Embryophyta</taxon>
        <taxon>Bryophyta</taxon>
        <taxon>Bryophytina</taxon>
        <taxon>Bryopsida</taxon>
        <taxon>Funariidae</taxon>
        <taxon>Funariales</taxon>
        <taxon>Funariaceae</taxon>
        <taxon>Physcomitrium</taxon>
    </lineage>
</organism>
<dbReference type="InParanoid" id="A0A2K1KCM3"/>
<evidence type="ECO:0000313" key="1">
    <source>
        <dbReference type="EMBL" id="PNR51533.1"/>
    </source>
</evidence>
<dbReference type="Gramene" id="Pp3c7_22902V3.1">
    <property type="protein sequence ID" value="PAC:32923416.CDS.1"/>
    <property type="gene ID" value="Pp3c7_22902"/>
</dbReference>
<name>A0A2K1KCM3_PHYPA</name>
<dbReference type="EnsemblPlants" id="Pp3c7_22902V3.1">
    <property type="protein sequence ID" value="PAC:32923416.CDS.1"/>
    <property type="gene ID" value="Pp3c7_22902"/>
</dbReference>
<sequence length="38" mass="4432">MTKAFQDCVDANNSSIDKRQFYVYMLNECRRGSSQVLL</sequence>
<protein>
    <submittedName>
        <fullName evidence="1 2">Uncharacterized protein</fullName>
    </submittedName>
</protein>
<dbReference type="EMBL" id="ABEU02000007">
    <property type="protein sequence ID" value="PNR51533.1"/>
    <property type="molecule type" value="Genomic_DNA"/>
</dbReference>
<accession>A0A2K1KCM3</accession>
<proteinExistence type="predicted"/>
<gene>
    <name evidence="1" type="ORF">PHYPA_010720</name>
</gene>
<evidence type="ECO:0000313" key="3">
    <source>
        <dbReference type="Proteomes" id="UP000006727"/>
    </source>
</evidence>
<reference evidence="2" key="3">
    <citation type="submission" date="2020-12" db="UniProtKB">
        <authorList>
            <consortium name="EnsemblPlants"/>
        </authorList>
    </citation>
    <scope>IDENTIFICATION</scope>
</reference>
<reference evidence="1 3" key="1">
    <citation type="journal article" date="2008" name="Science">
        <title>The Physcomitrella genome reveals evolutionary insights into the conquest of land by plants.</title>
        <authorList>
            <person name="Rensing S."/>
            <person name="Lang D."/>
            <person name="Zimmer A."/>
            <person name="Terry A."/>
            <person name="Salamov A."/>
            <person name="Shapiro H."/>
            <person name="Nishiyama T."/>
            <person name="Perroud P.-F."/>
            <person name="Lindquist E."/>
            <person name="Kamisugi Y."/>
            <person name="Tanahashi T."/>
            <person name="Sakakibara K."/>
            <person name="Fujita T."/>
            <person name="Oishi K."/>
            <person name="Shin-I T."/>
            <person name="Kuroki Y."/>
            <person name="Toyoda A."/>
            <person name="Suzuki Y."/>
            <person name="Hashimoto A."/>
            <person name="Yamaguchi K."/>
            <person name="Sugano A."/>
            <person name="Kohara Y."/>
            <person name="Fujiyama A."/>
            <person name="Anterola A."/>
            <person name="Aoki S."/>
            <person name="Ashton N."/>
            <person name="Barbazuk W.B."/>
            <person name="Barker E."/>
            <person name="Bennetzen J."/>
            <person name="Bezanilla M."/>
            <person name="Blankenship R."/>
            <person name="Cho S.H."/>
            <person name="Dutcher S."/>
            <person name="Estelle M."/>
            <person name="Fawcett J.A."/>
            <person name="Gundlach H."/>
            <person name="Hanada K."/>
            <person name="Heyl A."/>
            <person name="Hicks K.A."/>
            <person name="Hugh J."/>
            <person name="Lohr M."/>
            <person name="Mayer K."/>
            <person name="Melkozernov A."/>
            <person name="Murata T."/>
            <person name="Nelson D."/>
            <person name="Pils B."/>
            <person name="Prigge M."/>
            <person name="Reiss B."/>
            <person name="Renner T."/>
            <person name="Rombauts S."/>
            <person name="Rushton P."/>
            <person name="Sanderfoot A."/>
            <person name="Schween G."/>
            <person name="Shiu S.-H."/>
            <person name="Stueber K."/>
            <person name="Theodoulou F.L."/>
            <person name="Tu H."/>
            <person name="Van de Peer Y."/>
            <person name="Verrier P.J."/>
            <person name="Waters E."/>
            <person name="Wood A."/>
            <person name="Yang L."/>
            <person name="Cove D."/>
            <person name="Cuming A."/>
            <person name="Hasebe M."/>
            <person name="Lucas S."/>
            <person name="Mishler D.B."/>
            <person name="Reski R."/>
            <person name="Grigoriev I."/>
            <person name="Quatrano R.S."/>
            <person name="Boore J.L."/>
        </authorList>
    </citation>
    <scope>NUCLEOTIDE SEQUENCE [LARGE SCALE GENOMIC DNA]</scope>
    <source>
        <strain evidence="2 3">cv. Gransden 2004</strain>
    </source>
</reference>
<dbReference type="Proteomes" id="UP000006727">
    <property type="component" value="Chromosome 7"/>
</dbReference>
<dbReference type="AlphaFoldDB" id="A0A2K1KCM3"/>